<keyword evidence="2" id="KW-0472">Membrane</keyword>
<dbReference type="Gene3D" id="3.40.50.300">
    <property type="entry name" value="P-loop containing nucleotide triphosphate hydrolases"/>
    <property type="match status" value="1"/>
</dbReference>
<feature type="domain" description="ABC transporter" evidence="5">
    <location>
        <begin position="4"/>
        <end position="234"/>
    </location>
</feature>
<evidence type="ECO:0000256" key="1">
    <source>
        <dbReference type="ARBA" id="ARBA00022448"/>
    </source>
</evidence>
<dbReference type="GO" id="GO:0016887">
    <property type="term" value="F:ATP hydrolysis activity"/>
    <property type="evidence" value="ECO:0007669"/>
    <property type="project" value="InterPro"/>
</dbReference>
<gene>
    <name evidence="6" type="primary">ugpC</name>
    <name evidence="6" type="ORF">EXZ61_05570</name>
</gene>
<dbReference type="InterPro" id="IPR027417">
    <property type="entry name" value="P-loop_NTPase"/>
</dbReference>
<dbReference type="InterPro" id="IPR008995">
    <property type="entry name" value="Mo/tungstate-bd_C_term_dom"/>
</dbReference>
<dbReference type="AlphaFoldDB" id="A0A515EM07"/>
<dbReference type="SMART" id="SM00382">
    <property type="entry name" value="AAA"/>
    <property type="match status" value="1"/>
</dbReference>
<keyword evidence="1" id="KW-0813">Transport</keyword>
<dbReference type="Gene3D" id="2.40.50.100">
    <property type="match status" value="1"/>
</dbReference>
<dbReference type="EMBL" id="CP036282">
    <property type="protein sequence ID" value="QDL53681.1"/>
    <property type="molecule type" value="Genomic_DNA"/>
</dbReference>
<name>A0A515EM07_9BURK</name>
<dbReference type="InterPro" id="IPR012340">
    <property type="entry name" value="NA-bd_OB-fold"/>
</dbReference>
<dbReference type="RefSeq" id="WP_142809809.1">
    <property type="nucleotide sequence ID" value="NZ_CP036282.1"/>
</dbReference>
<dbReference type="CDD" id="cd03301">
    <property type="entry name" value="ABC_MalK_N"/>
    <property type="match status" value="1"/>
</dbReference>
<reference evidence="7" key="2">
    <citation type="journal article" date="2020" name="Int. J. Syst. Evol. Microbiol.">
        <title>Genomic insights into a novel species Rhodoferax aquaticus sp. nov., isolated from freshwater.</title>
        <authorList>
            <person name="Li T."/>
            <person name="Zhuo Y."/>
            <person name="Jin C.Z."/>
            <person name="Wu X."/>
            <person name="Ko S.R."/>
            <person name="Jin F.J."/>
            <person name="Ahn C.Y."/>
            <person name="Oh H.M."/>
            <person name="Lee H.G."/>
            <person name="Jin L."/>
        </authorList>
    </citation>
    <scope>NUCLEOTIDE SEQUENCE [LARGE SCALE GENOMIC DNA]</scope>
    <source>
        <strain evidence="7">Gr-4</strain>
    </source>
</reference>
<dbReference type="InterPro" id="IPR015855">
    <property type="entry name" value="ABC_transpr_MalK-like"/>
</dbReference>
<evidence type="ECO:0000313" key="7">
    <source>
        <dbReference type="Proteomes" id="UP000317365"/>
    </source>
</evidence>
<keyword evidence="7" id="KW-1185">Reference proteome</keyword>
<dbReference type="GO" id="GO:0005524">
    <property type="term" value="F:ATP binding"/>
    <property type="evidence" value="ECO:0007669"/>
    <property type="project" value="UniProtKB-KW"/>
</dbReference>
<evidence type="ECO:0000256" key="3">
    <source>
        <dbReference type="ARBA" id="ARBA00022741"/>
    </source>
</evidence>
<dbReference type="GO" id="GO:0055052">
    <property type="term" value="C:ATP-binding cassette (ABC) transporter complex, substrate-binding subunit-containing"/>
    <property type="evidence" value="ECO:0007669"/>
    <property type="project" value="TreeGrafter"/>
</dbReference>
<dbReference type="Pfam" id="PF08402">
    <property type="entry name" value="TOBE_2"/>
    <property type="match status" value="1"/>
</dbReference>
<dbReference type="GO" id="GO:0015423">
    <property type="term" value="F:ABC-type maltose transporter activity"/>
    <property type="evidence" value="ECO:0007669"/>
    <property type="project" value="TreeGrafter"/>
</dbReference>
<dbReference type="InterPro" id="IPR017871">
    <property type="entry name" value="ABC_transporter-like_CS"/>
</dbReference>
<reference evidence="7" key="1">
    <citation type="submission" date="2019-02" db="EMBL/GenBank/DDBJ databases">
        <title>Complete genome sequence of Rhodoferax sp. Gr-4.</title>
        <authorList>
            <person name="Jin L."/>
        </authorList>
    </citation>
    <scope>NUCLEOTIDE SEQUENCE [LARGE SCALE GENOMIC DNA]</scope>
    <source>
        <strain evidence="7">Gr-4</strain>
    </source>
</reference>
<protein>
    <submittedName>
        <fullName evidence="6">Sn-glycerol-3-phosphate ABC transporter ATP-binding protein UgpC</fullName>
    </submittedName>
</protein>
<dbReference type="PROSITE" id="PS50893">
    <property type="entry name" value="ABC_TRANSPORTER_2"/>
    <property type="match status" value="1"/>
</dbReference>
<dbReference type="Proteomes" id="UP000317365">
    <property type="component" value="Chromosome"/>
</dbReference>
<dbReference type="Gene3D" id="2.40.50.140">
    <property type="entry name" value="Nucleic acid-binding proteins"/>
    <property type="match status" value="1"/>
</dbReference>
<dbReference type="InterPro" id="IPR003593">
    <property type="entry name" value="AAA+_ATPase"/>
</dbReference>
<dbReference type="SUPFAM" id="SSF50331">
    <property type="entry name" value="MOP-like"/>
    <property type="match status" value="1"/>
</dbReference>
<dbReference type="KEGG" id="rhg:EXZ61_05570"/>
<dbReference type="NCBIfam" id="NF008653">
    <property type="entry name" value="PRK11650.1"/>
    <property type="match status" value="1"/>
</dbReference>
<dbReference type="PANTHER" id="PTHR43875">
    <property type="entry name" value="MALTODEXTRIN IMPORT ATP-BINDING PROTEIN MSMX"/>
    <property type="match status" value="1"/>
</dbReference>
<evidence type="ECO:0000313" key="6">
    <source>
        <dbReference type="EMBL" id="QDL53681.1"/>
    </source>
</evidence>
<dbReference type="PROSITE" id="PS00211">
    <property type="entry name" value="ABC_TRANSPORTER_1"/>
    <property type="match status" value="1"/>
</dbReference>
<evidence type="ECO:0000256" key="2">
    <source>
        <dbReference type="ARBA" id="ARBA00022475"/>
    </source>
</evidence>
<dbReference type="PANTHER" id="PTHR43875:SF3">
    <property type="entry name" value="MALTOSE_MALTODEXTRIN IMPORT ATP-BINDING PROTEIN MALK"/>
    <property type="match status" value="1"/>
</dbReference>
<proteinExistence type="predicted"/>
<dbReference type="Pfam" id="PF00005">
    <property type="entry name" value="ABC_tran"/>
    <property type="match status" value="1"/>
</dbReference>
<keyword evidence="2" id="KW-1003">Cell membrane</keyword>
<keyword evidence="3" id="KW-0547">Nucleotide-binding</keyword>
<dbReference type="InterPro" id="IPR013611">
    <property type="entry name" value="Transp-assoc_OB_typ2"/>
</dbReference>
<dbReference type="InterPro" id="IPR047641">
    <property type="entry name" value="ABC_transpr_MalK/UgpC-like"/>
</dbReference>
<organism evidence="6 7">
    <name type="scientific">Rhodoferax aquaticus</name>
    <dbReference type="NCBI Taxonomy" id="2527691"/>
    <lineage>
        <taxon>Bacteria</taxon>
        <taxon>Pseudomonadati</taxon>
        <taxon>Pseudomonadota</taxon>
        <taxon>Betaproteobacteria</taxon>
        <taxon>Burkholderiales</taxon>
        <taxon>Comamonadaceae</taxon>
        <taxon>Rhodoferax</taxon>
    </lineage>
</organism>
<dbReference type="FunFam" id="3.40.50.300:FF:000042">
    <property type="entry name" value="Maltose/maltodextrin ABC transporter, ATP-binding protein"/>
    <property type="match status" value="1"/>
</dbReference>
<accession>A0A515EM07</accession>
<evidence type="ECO:0000259" key="5">
    <source>
        <dbReference type="PROSITE" id="PS50893"/>
    </source>
</evidence>
<dbReference type="GO" id="GO:1990060">
    <property type="term" value="C:maltose transport complex"/>
    <property type="evidence" value="ECO:0007669"/>
    <property type="project" value="TreeGrafter"/>
</dbReference>
<evidence type="ECO:0000256" key="4">
    <source>
        <dbReference type="ARBA" id="ARBA00022840"/>
    </source>
</evidence>
<keyword evidence="4 6" id="KW-0067">ATP-binding</keyword>
<dbReference type="SUPFAM" id="SSF52540">
    <property type="entry name" value="P-loop containing nucleoside triphosphate hydrolases"/>
    <property type="match status" value="1"/>
</dbReference>
<sequence>MASVELQNIHKSYGNVEIIKSVSLQVQEGEFIVLVGPSGCGKSTLLRSIAGLEPITRGKLLIDGQDLTHADPVARGVAMVFQSYALYPHMTVAQNIGFGLKIAGERKEAIDARVREVADILHLGALLERKPKALSGGQRQRVAIGRALARKPRIFLFDEPLSNLDASLRAEMRVELAKLHQELGNTMIYVTHDQVEAMTLATRMVVMQGGVVEQVGTPLELFNKPATRFVAGFLGQPPMNFIRVESCACSPASSDLLLAGGYRLTLDARVNPVGTPVHELGVRPEDFQLSSDAQALALAVEVIEQLGSDTIVYGHLVDGQRITVRLQGQAQFHAGQRIGVVPVSARVIAFDAQGHNLAMHAAPTHG</sequence>
<dbReference type="InterPro" id="IPR003439">
    <property type="entry name" value="ABC_transporter-like_ATP-bd"/>
</dbReference>